<dbReference type="Gene3D" id="3.90.380.10">
    <property type="entry name" value="Naphthalene 1,2-dioxygenase Alpha Subunit, Chain A, domain 1"/>
    <property type="match status" value="1"/>
</dbReference>
<protein>
    <recommendedName>
        <fullName evidence="2">Vanillate O-demethylase oxygenase-like C-terminal catalytic domain-containing protein</fullName>
    </recommendedName>
</protein>
<dbReference type="RefSeq" id="WP_260175397.1">
    <property type="nucleotide sequence ID" value="NZ_JACHBW010000016.1"/>
</dbReference>
<dbReference type="AlphaFoldDB" id="A0A7W9U1F9"/>
<evidence type="ECO:0000256" key="1">
    <source>
        <dbReference type="ARBA" id="ARBA00023002"/>
    </source>
</evidence>
<accession>A0A7W9U1F9</accession>
<evidence type="ECO:0000259" key="2">
    <source>
        <dbReference type="Pfam" id="PF19112"/>
    </source>
</evidence>
<dbReference type="Pfam" id="PF19112">
    <property type="entry name" value="VanA_C"/>
    <property type="match status" value="1"/>
</dbReference>
<feature type="domain" description="Vanillate O-demethylase oxygenase-like C-terminal catalytic" evidence="2">
    <location>
        <begin position="3"/>
        <end position="54"/>
    </location>
</feature>
<proteinExistence type="predicted"/>
<gene>
    <name evidence="3" type="ORF">F4827_005139</name>
</gene>
<keyword evidence="1" id="KW-0560">Oxidoreductase</keyword>
<sequence length="58" mass="6606">MNQVFEQTALTFEEDKVVIEAQYRNQQRFGEGPQIDIRVDVGANRTRRIIAGLTAVGR</sequence>
<dbReference type="GO" id="GO:0016491">
    <property type="term" value="F:oxidoreductase activity"/>
    <property type="evidence" value="ECO:0007669"/>
    <property type="project" value="UniProtKB-KW"/>
</dbReference>
<reference evidence="3 4" key="1">
    <citation type="submission" date="2020-08" db="EMBL/GenBank/DDBJ databases">
        <title>Above-ground endophytic microbial communities from plants in different locations in the United States.</title>
        <authorList>
            <person name="Frank C."/>
        </authorList>
    </citation>
    <scope>NUCLEOTIDE SEQUENCE [LARGE SCALE GENOMIC DNA]</scope>
    <source>
        <strain evidence="3 4">WP4_2_2</strain>
    </source>
</reference>
<keyword evidence="4" id="KW-1185">Reference proteome</keyword>
<evidence type="ECO:0000313" key="3">
    <source>
        <dbReference type="EMBL" id="MBB6105273.1"/>
    </source>
</evidence>
<name>A0A7W9U1F9_9BURK</name>
<organism evidence="3 4">
    <name type="scientific">Paraburkholderia bannensis</name>
    <dbReference type="NCBI Taxonomy" id="765414"/>
    <lineage>
        <taxon>Bacteria</taxon>
        <taxon>Pseudomonadati</taxon>
        <taxon>Pseudomonadota</taxon>
        <taxon>Betaproteobacteria</taxon>
        <taxon>Burkholderiales</taxon>
        <taxon>Burkholderiaceae</taxon>
        <taxon>Paraburkholderia</taxon>
    </lineage>
</organism>
<dbReference type="InterPro" id="IPR044043">
    <property type="entry name" value="VanA_C_cat"/>
</dbReference>
<evidence type="ECO:0000313" key="4">
    <source>
        <dbReference type="Proteomes" id="UP000571554"/>
    </source>
</evidence>
<comment type="caution">
    <text evidence="3">The sequence shown here is derived from an EMBL/GenBank/DDBJ whole genome shotgun (WGS) entry which is preliminary data.</text>
</comment>
<dbReference type="Proteomes" id="UP000571554">
    <property type="component" value="Unassembled WGS sequence"/>
</dbReference>
<dbReference type="EMBL" id="JACHBW010000016">
    <property type="protein sequence ID" value="MBB6105273.1"/>
    <property type="molecule type" value="Genomic_DNA"/>
</dbReference>